<dbReference type="Proteomes" id="UP000220639">
    <property type="component" value="Unassembled WGS sequence"/>
</dbReference>
<evidence type="ECO:0000256" key="1">
    <source>
        <dbReference type="ARBA" id="ARBA00038087"/>
    </source>
</evidence>
<feature type="domain" description="Baseplate J-like central" evidence="3">
    <location>
        <begin position="191"/>
        <end position="271"/>
    </location>
</feature>
<evidence type="ECO:0000259" key="2">
    <source>
        <dbReference type="Pfam" id="PF04865"/>
    </source>
</evidence>
<sequence length="358" mass="38453">MATFNVPTLRQLIRAGIQDLEIALDQELPIIGVERALNTAFSGALRDVYDYQTWIKNQIIPSEQSADETIIDTARYEGVIRKAASYASGPVAFTGTRPLPLDTEMQTQDGVRYHVTATSDPSAGKITVTVQADETGLSGNLTAGDVLTLISPVAGVNSDGVVADAGISGGADVESVAELLTRLLYRKRNPPTGGALHDYVIWATELPGISRAWAFDCWHGLGTVGLAWVYDQRTDIIPTGTDREAMQAYLFRHQDPATGTYVGKPGGIEVWPIPLTLKPVPLTIRVIPDTAAIRSAVTLSLQALFRSVSPGDTLLLSAIRTAIGSSTGVTDYELDLTTNQASENYELLTLGAITWRIV</sequence>
<dbReference type="Pfam" id="PF04865">
    <property type="entry name" value="Baseplate_J"/>
    <property type="match status" value="1"/>
</dbReference>
<reference evidence="6" key="1">
    <citation type="submission" date="2017-08" db="EMBL/GenBank/DDBJ databases">
        <authorList>
            <person name="Brisse S."/>
        </authorList>
    </citation>
    <scope>NUCLEOTIDE SEQUENCE [LARGE SCALE GENOMIC DNA]</scope>
    <source>
        <strain evidence="6">06D021</strain>
    </source>
</reference>
<comment type="similarity">
    <text evidence="1">Belongs to the Mu gp47/PBSX XkdT family.</text>
</comment>
<evidence type="ECO:0000259" key="4">
    <source>
        <dbReference type="Pfam" id="PF26079"/>
    </source>
</evidence>
<dbReference type="AlphaFoldDB" id="A0A285AUR7"/>
<dbReference type="InterPro" id="IPR058531">
    <property type="entry name" value="Baseplate_J_M"/>
</dbReference>
<dbReference type="PANTHER" id="PTHR37829">
    <property type="entry name" value="PHAGE-LIKE ELEMENT PBSX PROTEIN XKDT"/>
    <property type="match status" value="1"/>
</dbReference>
<dbReference type="RefSeq" id="WP_064365528.1">
    <property type="nucleotide sequence ID" value="NZ_CABGMQ010000003.1"/>
</dbReference>
<dbReference type="InterPro" id="IPR058530">
    <property type="entry name" value="Baseplate_J-like_C"/>
</dbReference>
<evidence type="ECO:0000313" key="5">
    <source>
        <dbReference type="EMBL" id="SNU32386.1"/>
    </source>
</evidence>
<dbReference type="InterPro" id="IPR006949">
    <property type="entry name" value="Barrel_Baseplate_J-like"/>
</dbReference>
<organism evidence="5 6">
    <name type="scientific">Klebsiella grimontii</name>
    <dbReference type="NCBI Taxonomy" id="2058152"/>
    <lineage>
        <taxon>Bacteria</taxon>
        <taxon>Pseudomonadati</taxon>
        <taxon>Pseudomonadota</taxon>
        <taxon>Gammaproteobacteria</taxon>
        <taxon>Enterobacterales</taxon>
        <taxon>Enterobacteriaceae</taxon>
        <taxon>Klebsiella/Raoultella group</taxon>
        <taxon>Klebsiella</taxon>
    </lineage>
</organism>
<dbReference type="Pfam" id="PF26079">
    <property type="entry name" value="Baseplate_J_C"/>
    <property type="match status" value="1"/>
</dbReference>
<feature type="domain" description="Baseplate protein J-like barrel" evidence="2">
    <location>
        <begin position="91"/>
        <end position="170"/>
    </location>
</feature>
<feature type="domain" description="Baseplate J-like C-terminal" evidence="4">
    <location>
        <begin position="280"/>
        <end position="355"/>
    </location>
</feature>
<accession>A0A285AUR7</accession>
<gene>
    <name evidence="5" type="ORF">KOSB73_10008</name>
</gene>
<name>A0A285AUR7_9ENTR</name>
<proteinExistence type="inferred from homology"/>
<protein>
    <submittedName>
        <fullName evidence="5">Protein gp47</fullName>
    </submittedName>
</protein>
<dbReference type="InterPro" id="IPR052399">
    <property type="entry name" value="Phage_Baseplate_Assmbl_Protein"/>
</dbReference>
<dbReference type="EMBL" id="FZTC01000001">
    <property type="protein sequence ID" value="SNU32386.1"/>
    <property type="molecule type" value="Genomic_DNA"/>
</dbReference>
<evidence type="ECO:0000313" key="6">
    <source>
        <dbReference type="Proteomes" id="UP000220639"/>
    </source>
</evidence>
<evidence type="ECO:0000259" key="3">
    <source>
        <dbReference type="Pfam" id="PF26078"/>
    </source>
</evidence>
<dbReference type="PANTHER" id="PTHR37829:SF3">
    <property type="entry name" value="PROTEIN JAYE-RELATED"/>
    <property type="match status" value="1"/>
</dbReference>
<dbReference type="Pfam" id="PF26078">
    <property type="entry name" value="Baseplate_J_M"/>
    <property type="match status" value="1"/>
</dbReference>